<dbReference type="GO" id="GO:1901530">
    <property type="term" value="P:response to hypochlorite"/>
    <property type="evidence" value="ECO:0007669"/>
    <property type="project" value="TreeGrafter"/>
</dbReference>
<dbReference type="InterPro" id="IPR007339">
    <property type="entry name" value="RclC-like"/>
</dbReference>
<proteinExistence type="predicted"/>
<dbReference type="Proteomes" id="UP000030675">
    <property type="component" value="Unassembled WGS sequence"/>
</dbReference>
<dbReference type="RefSeq" id="WP_023931221.1">
    <property type="nucleotide sequence ID" value="NZ_DF196808.1"/>
</dbReference>
<dbReference type="EMBL" id="DF196808">
    <property type="protein sequence ID" value="GAD28643.1"/>
    <property type="molecule type" value="Genomic_DNA"/>
</dbReference>
<reference evidence="3" key="1">
    <citation type="submission" date="2012-12" db="EMBL/GenBank/DDBJ databases">
        <title>Genome Sequence of Photobacterium leiognathi lrivu.4.1.</title>
        <authorList>
            <person name="Urbanczyk H."/>
            <person name="Ogura Y."/>
            <person name="Hayashi T."/>
            <person name="Dunlap P.V."/>
        </authorList>
    </citation>
    <scope>NUCLEOTIDE SEQUENCE [LARGE SCALE GENOMIC DNA]</scope>
    <source>
        <strain evidence="3">lrivu.4.1</strain>
    </source>
</reference>
<dbReference type="eggNOG" id="COG3059">
    <property type="taxonomic scope" value="Bacteria"/>
</dbReference>
<name>V5F1I1_PHOLE</name>
<accession>V5F1I1</accession>
<keyword evidence="1" id="KW-0812">Transmembrane</keyword>
<feature type="transmembrane region" description="Helical" evidence="1">
    <location>
        <begin position="20"/>
        <end position="37"/>
    </location>
</feature>
<feature type="transmembrane region" description="Helical" evidence="1">
    <location>
        <begin position="57"/>
        <end position="84"/>
    </location>
</feature>
<evidence type="ECO:0008006" key="4">
    <source>
        <dbReference type="Google" id="ProtNLM"/>
    </source>
</evidence>
<evidence type="ECO:0000313" key="2">
    <source>
        <dbReference type="EMBL" id="GAD28643.1"/>
    </source>
</evidence>
<gene>
    <name evidence="2" type="ORF">PLEI_0286</name>
</gene>
<keyword evidence="1" id="KW-0472">Membrane</keyword>
<evidence type="ECO:0000256" key="1">
    <source>
        <dbReference type="SAM" id="Phobius"/>
    </source>
</evidence>
<protein>
    <recommendedName>
        <fullName evidence="4">Inner membrane protein ykgB</fullName>
    </recommendedName>
</protein>
<sequence length="162" mass="17764">MSATERQSSKAATTSFSYKIGVFGIVLLLLWIGIYKFTPTEAAAIEPLVLNHPLMGWMYTMLSVQGVSNLIGIIEIIIGVGLAYSFISPKVGILFGTISSVLSIVTLSFLITTPDTWKIVDGIPITSFFLVKDILFLAISLQVVEHNRNVCINCVISHRPKF</sequence>
<dbReference type="GO" id="GO:0005886">
    <property type="term" value="C:plasma membrane"/>
    <property type="evidence" value="ECO:0007669"/>
    <property type="project" value="TreeGrafter"/>
</dbReference>
<dbReference type="PANTHER" id="PTHR40106:SF1">
    <property type="entry name" value="INNER MEMBRANE PROTEIN RCLC"/>
    <property type="match status" value="1"/>
</dbReference>
<dbReference type="AlphaFoldDB" id="V5F1I1"/>
<dbReference type="Pfam" id="PF04224">
    <property type="entry name" value="DUF417"/>
    <property type="match status" value="1"/>
</dbReference>
<feature type="transmembrane region" description="Helical" evidence="1">
    <location>
        <begin position="123"/>
        <end position="144"/>
    </location>
</feature>
<keyword evidence="1" id="KW-1133">Transmembrane helix</keyword>
<dbReference type="HOGENOM" id="CLU_102847_1_0_6"/>
<dbReference type="InterPro" id="IPR016865">
    <property type="entry name" value="RclC"/>
</dbReference>
<organism evidence="2 3">
    <name type="scientific">Photobacterium leiognathi lrivu.4.1</name>
    <dbReference type="NCBI Taxonomy" id="1248232"/>
    <lineage>
        <taxon>Bacteria</taxon>
        <taxon>Pseudomonadati</taxon>
        <taxon>Pseudomonadota</taxon>
        <taxon>Gammaproteobacteria</taxon>
        <taxon>Vibrionales</taxon>
        <taxon>Vibrionaceae</taxon>
        <taxon>Photobacterium</taxon>
    </lineage>
</organism>
<evidence type="ECO:0000313" key="3">
    <source>
        <dbReference type="Proteomes" id="UP000030675"/>
    </source>
</evidence>
<dbReference type="PIRSF" id="PIRSF028065">
    <property type="entry name" value="UCP028065"/>
    <property type="match status" value="1"/>
</dbReference>
<dbReference type="PANTHER" id="PTHR40106">
    <property type="entry name" value="INNER MEMBRANE PROTEIN RCLC"/>
    <property type="match status" value="1"/>
</dbReference>
<feature type="transmembrane region" description="Helical" evidence="1">
    <location>
        <begin position="91"/>
        <end position="111"/>
    </location>
</feature>